<keyword evidence="1" id="KW-0813">Transport</keyword>
<gene>
    <name evidence="5" type="ORF">EJD97_014868</name>
</gene>
<dbReference type="InterPro" id="IPR036312">
    <property type="entry name" value="Bifun_inhib/LTP/seed_sf"/>
</dbReference>
<evidence type="ECO:0000256" key="1">
    <source>
        <dbReference type="ARBA" id="ARBA00022448"/>
    </source>
</evidence>
<dbReference type="Gene3D" id="1.10.110.10">
    <property type="entry name" value="Plant lipid-transfer and hydrophobic proteins"/>
    <property type="match status" value="1"/>
</dbReference>
<keyword evidence="3" id="KW-0732">Signal</keyword>
<evidence type="ECO:0000256" key="2">
    <source>
        <dbReference type="ARBA" id="ARBA00023121"/>
    </source>
</evidence>
<protein>
    <recommendedName>
        <fullName evidence="4">Bifunctional inhibitor/plant lipid transfer protein/seed storage helical domain-containing protein</fullName>
    </recommendedName>
</protein>
<accession>A0A6N2B851</accession>
<dbReference type="InterPro" id="IPR016140">
    <property type="entry name" value="Bifunc_inhib/LTP/seed_store"/>
</dbReference>
<name>A0A6N2B851_SOLCI</name>
<reference evidence="5" key="1">
    <citation type="submission" date="2019-05" db="EMBL/GenBank/DDBJ databases">
        <title>The de novo reference genome and transcriptome assemblies of the wild tomato species Solanum chilense.</title>
        <authorList>
            <person name="Stam R."/>
            <person name="Nosenko T."/>
            <person name="Hoerger A.C."/>
            <person name="Stephan W."/>
            <person name="Seidel M.A."/>
            <person name="Kuhn J.M.M."/>
            <person name="Haberer G."/>
            <person name="Tellier A."/>
        </authorList>
    </citation>
    <scope>NUCLEOTIDE SEQUENCE</scope>
    <source>
        <tissue evidence="5">Mature leaves</tissue>
    </source>
</reference>
<dbReference type="SUPFAM" id="SSF47699">
    <property type="entry name" value="Bifunctional inhibitor/lipid-transfer protein/seed storage 2S albumin"/>
    <property type="match status" value="1"/>
</dbReference>
<dbReference type="GO" id="GO:0008289">
    <property type="term" value="F:lipid binding"/>
    <property type="evidence" value="ECO:0007669"/>
    <property type="project" value="UniProtKB-KW"/>
</dbReference>
<dbReference type="GO" id="GO:0006869">
    <property type="term" value="P:lipid transport"/>
    <property type="evidence" value="ECO:0007669"/>
    <property type="project" value="InterPro"/>
</dbReference>
<dbReference type="InterPro" id="IPR033872">
    <property type="entry name" value="nsLTP2"/>
</dbReference>
<dbReference type="CDD" id="cd01959">
    <property type="entry name" value="nsLTP2"/>
    <property type="match status" value="1"/>
</dbReference>
<evidence type="ECO:0000313" key="5">
    <source>
        <dbReference type="EMBL" id="TMW91045.1"/>
    </source>
</evidence>
<dbReference type="PANTHER" id="PTHR33214:SF77">
    <property type="entry name" value="BIFUNCTIONAL INHIBITOR_PLANT LIPID TRANSFER PROTEIN_SEED STORAGE HELICAL DOMAIN-CONTAINING PROTEIN"/>
    <property type="match status" value="1"/>
</dbReference>
<feature type="domain" description="Bifunctional inhibitor/plant lipid transfer protein/seed storage helical" evidence="4">
    <location>
        <begin position="33"/>
        <end position="96"/>
    </location>
</feature>
<proteinExistence type="predicted"/>
<keyword evidence="2" id="KW-0446">Lipid-binding</keyword>
<dbReference type="AlphaFoldDB" id="A0A6N2B851"/>
<sequence length="96" mass="10439">MTKATSFVAIFLVFAIALFLGELLVTAQVKCNVMELSSCAPAILSSEPPTMTCCTKLKEQESCICEYSKNPIAKPYVNSTRAQIVIKTCKVSIPKC</sequence>
<evidence type="ECO:0000259" key="4">
    <source>
        <dbReference type="Pfam" id="PF00234"/>
    </source>
</evidence>
<feature type="chain" id="PRO_5027086237" description="Bifunctional inhibitor/plant lipid transfer protein/seed storage helical domain-containing protein" evidence="3">
    <location>
        <begin position="28"/>
        <end position="96"/>
    </location>
</feature>
<dbReference type="EMBL" id="RXGB01003890">
    <property type="protein sequence ID" value="TMW91045.1"/>
    <property type="molecule type" value="Genomic_DNA"/>
</dbReference>
<dbReference type="PANTHER" id="PTHR33214">
    <property type="entry name" value="BIFUNCTIONAL INHIBITOR/LIPID-TRANSFER PROTEIN/SEED STORAGE 2S ALBUMIN SUPERFAMILY PROTEIN"/>
    <property type="match status" value="1"/>
</dbReference>
<dbReference type="Pfam" id="PF00234">
    <property type="entry name" value="Tryp_alpha_amyl"/>
    <property type="match status" value="1"/>
</dbReference>
<feature type="signal peptide" evidence="3">
    <location>
        <begin position="1"/>
        <end position="27"/>
    </location>
</feature>
<organism evidence="5">
    <name type="scientific">Solanum chilense</name>
    <name type="common">Tomato</name>
    <name type="synonym">Lycopersicon chilense</name>
    <dbReference type="NCBI Taxonomy" id="4083"/>
    <lineage>
        <taxon>Eukaryota</taxon>
        <taxon>Viridiplantae</taxon>
        <taxon>Streptophyta</taxon>
        <taxon>Embryophyta</taxon>
        <taxon>Tracheophyta</taxon>
        <taxon>Spermatophyta</taxon>
        <taxon>Magnoliopsida</taxon>
        <taxon>eudicotyledons</taxon>
        <taxon>Gunneridae</taxon>
        <taxon>Pentapetalae</taxon>
        <taxon>asterids</taxon>
        <taxon>lamiids</taxon>
        <taxon>Solanales</taxon>
        <taxon>Solanaceae</taxon>
        <taxon>Solanoideae</taxon>
        <taxon>Solaneae</taxon>
        <taxon>Solanum</taxon>
        <taxon>Solanum subgen. Lycopersicon</taxon>
    </lineage>
</organism>
<comment type="caution">
    <text evidence="5">The sequence shown here is derived from an EMBL/GenBank/DDBJ whole genome shotgun (WGS) entry which is preliminary data.</text>
</comment>
<evidence type="ECO:0000256" key="3">
    <source>
        <dbReference type="SAM" id="SignalP"/>
    </source>
</evidence>